<dbReference type="RefSeq" id="WP_173955429.1">
    <property type="nucleotide sequence ID" value="NZ_CP028942.1"/>
</dbReference>
<accession>A0A6M9PZL8</accession>
<evidence type="ECO:0000259" key="1">
    <source>
        <dbReference type="PROSITE" id="PS50925"/>
    </source>
</evidence>
<proteinExistence type="predicted"/>
<dbReference type="PROSITE" id="PS50925">
    <property type="entry name" value="BLUF"/>
    <property type="match status" value="1"/>
</dbReference>
<evidence type="ECO:0000313" key="3">
    <source>
        <dbReference type="Proteomes" id="UP000503312"/>
    </source>
</evidence>
<dbReference type="KEGG" id="ptrp:DCO17_03505"/>
<dbReference type="Proteomes" id="UP000503312">
    <property type="component" value="Chromosome"/>
</dbReference>
<feature type="domain" description="BLUF" evidence="1">
    <location>
        <begin position="6"/>
        <end position="97"/>
    </location>
</feature>
<keyword evidence="3" id="KW-1185">Reference proteome</keyword>
<dbReference type="InterPro" id="IPR007024">
    <property type="entry name" value="BLUF_domain"/>
</dbReference>
<dbReference type="GO" id="GO:0071949">
    <property type="term" value="F:FAD binding"/>
    <property type="evidence" value="ECO:0007669"/>
    <property type="project" value="InterPro"/>
</dbReference>
<dbReference type="InterPro" id="IPR036046">
    <property type="entry name" value="Acylphosphatase-like_dom_sf"/>
</dbReference>
<evidence type="ECO:0000313" key="2">
    <source>
        <dbReference type="EMBL" id="QKM64387.1"/>
    </source>
</evidence>
<dbReference type="AlphaFoldDB" id="A0A6M9PZL8"/>
<gene>
    <name evidence="2" type="ORF">DCO17_03505</name>
</gene>
<organism evidence="2 3">
    <name type="scientific">Polynucleobacter tropicus</name>
    <dbReference type="NCBI Taxonomy" id="1743174"/>
    <lineage>
        <taxon>Bacteria</taxon>
        <taxon>Pseudomonadati</taxon>
        <taxon>Pseudomonadota</taxon>
        <taxon>Betaproteobacteria</taxon>
        <taxon>Burkholderiales</taxon>
        <taxon>Burkholderiaceae</taxon>
        <taxon>Polynucleobacter</taxon>
    </lineage>
</organism>
<protein>
    <submittedName>
        <fullName evidence="2">Blue light sensor protein</fullName>
    </submittedName>
</protein>
<dbReference type="SMART" id="SM01034">
    <property type="entry name" value="BLUF"/>
    <property type="match status" value="1"/>
</dbReference>
<dbReference type="SUPFAM" id="SSF54975">
    <property type="entry name" value="Acylphosphatase/BLUF domain-like"/>
    <property type="match status" value="1"/>
</dbReference>
<dbReference type="GO" id="GO:0009882">
    <property type="term" value="F:blue light photoreceptor activity"/>
    <property type="evidence" value="ECO:0007669"/>
    <property type="project" value="InterPro"/>
</dbReference>
<reference evidence="2 3" key="1">
    <citation type="submission" date="2018-04" db="EMBL/GenBank/DDBJ databases">
        <title>Polynucleobacter sp. UH21B genome.</title>
        <authorList>
            <person name="Hahn M.W."/>
        </authorList>
    </citation>
    <scope>NUCLEOTIDE SEQUENCE [LARGE SCALE GENOMIC DNA]</scope>
    <source>
        <strain evidence="2 3">MWH-UH21B</strain>
    </source>
</reference>
<dbReference type="EMBL" id="CP028942">
    <property type="protein sequence ID" value="QKM64387.1"/>
    <property type="molecule type" value="Genomic_DNA"/>
</dbReference>
<dbReference type="Pfam" id="PF04940">
    <property type="entry name" value="BLUF"/>
    <property type="match status" value="1"/>
</dbReference>
<dbReference type="Gene3D" id="3.30.70.100">
    <property type="match status" value="1"/>
</dbReference>
<sequence>MDRQSLIEFSYISRAKDPFSKLQLVQLFDKAFNFNTANRVTGVLFYENRYFAQILEGTREDISHLWKQIQNDNRHVIIRELDFREIDERAFPSWGMRFFGADRIAKYIPNLKQHLNGLPENDSKLLTLMRSVAALDKT</sequence>
<name>A0A6M9PZL8_9BURK</name>